<dbReference type="SUPFAM" id="SSF48264">
    <property type="entry name" value="Cytochrome P450"/>
    <property type="match status" value="1"/>
</dbReference>
<evidence type="ECO:0000256" key="6">
    <source>
        <dbReference type="SAM" id="SignalP"/>
    </source>
</evidence>
<dbReference type="InterPro" id="IPR036396">
    <property type="entry name" value="Cyt_P450_sf"/>
</dbReference>
<keyword evidence="5" id="KW-0408">Iron</keyword>
<dbReference type="Pfam" id="PF00067">
    <property type="entry name" value="p450"/>
    <property type="match status" value="1"/>
</dbReference>
<dbReference type="GO" id="GO:0020037">
    <property type="term" value="F:heme binding"/>
    <property type="evidence" value="ECO:0007669"/>
    <property type="project" value="InterPro"/>
</dbReference>
<dbReference type="PANTHER" id="PTHR47955">
    <property type="entry name" value="CYTOCHROME P450 FAMILY 71 PROTEIN"/>
    <property type="match status" value="1"/>
</dbReference>
<feature type="signal peptide" evidence="6">
    <location>
        <begin position="1"/>
        <end position="26"/>
    </location>
</feature>
<dbReference type="AlphaFoldDB" id="A0A6V7Q746"/>
<dbReference type="GO" id="GO:0005506">
    <property type="term" value="F:iron ion binding"/>
    <property type="evidence" value="ECO:0007669"/>
    <property type="project" value="InterPro"/>
</dbReference>
<sequence>MESLLSPSSLLLFCLGLLFFIGVARDWSAGSKAAAFSSSPAGPAGLPFIGSIHHFAVGLPHRTLVALARCHGPLMLLHIGQVDVAVASSREAAEDVLRTHDLNFASRATIAGSKIAEQSLFFSPYGDHWRLLRKLATIEFFTAGASGPSPPSAKSRSSA</sequence>
<proteinExistence type="inferred from homology"/>
<protein>
    <submittedName>
        <fullName evidence="7">Uncharacterized protein</fullName>
    </submittedName>
</protein>
<dbReference type="EMBL" id="LR862133">
    <property type="protein sequence ID" value="CAD1838801.1"/>
    <property type="molecule type" value="Genomic_DNA"/>
</dbReference>
<dbReference type="PANTHER" id="PTHR47955:SF8">
    <property type="entry name" value="CYTOCHROME P450 71D11-LIKE"/>
    <property type="match status" value="1"/>
</dbReference>
<name>A0A6V7Q746_ANACO</name>
<evidence type="ECO:0000256" key="4">
    <source>
        <dbReference type="ARBA" id="ARBA00023002"/>
    </source>
</evidence>
<dbReference type="InterPro" id="IPR001128">
    <property type="entry name" value="Cyt_P450"/>
</dbReference>
<evidence type="ECO:0000256" key="1">
    <source>
        <dbReference type="ARBA" id="ARBA00010617"/>
    </source>
</evidence>
<reference evidence="7" key="1">
    <citation type="submission" date="2020-07" db="EMBL/GenBank/DDBJ databases">
        <authorList>
            <person name="Lin J."/>
        </authorList>
    </citation>
    <scope>NUCLEOTIDE SEQUENCE</scope>
</reference>
<dbReference type="GO" id="GO:0016705">
    <property type="term" value="F:oxidoreductase activity, acting on paired donors, with incorporation or reduction of molecular oxygen"/>
    <property type="evidence" value="ECO:0007669"/>
    <property type="project" value="InterPro"/>
</dbReference>
<keyword evidence="6" id="KW-0732">Signal</keyword>
<keyword evidence="4" id="KW-0560">Oxidoreductase</keyword>
<keyword evidence="2" id="KW-0349">Heme</keyword>
<evidence type="ECO:0000313" key="7">
    <source>
        <dbReference type="EMBL" id="CAD1838801.1"/>
    </source>
</evidence>
<evidence type="ECO:0000256" key="5">
    <source>
        <dbReference type="ARBA" id="ARBA00023004"/>
    </source>
</evidence>
<organism evidence="7">
    <name type="scientific">Ananas comosus var. bracteatus</name>
    <name type="common">red pineapple</name>
    <dbReference type="NCBI Taxonomy" id="296719"/>
    <lineage>
        <taxon>Eukaryota</taxon>
        <taxon>Viridiplantae</taxon>
        <taxon>Streptophyta</taxon>
        <taxon>Embryophyta</taxon>
        <taxon>Tracheophyta</taxon>
        <taxon>Spermatophyta</taxon>
        <taxon>Magnoliopsida</taxon>
        <taxon>Liliopsida</taxon>
        <taxon>Poales</taxon>
        <taxon>Bromeliaceae</taxon>
        <taxon>Bromelioideae</taxon>
        <taxon>Ananas</taxon>
    </lineage>
</organism>
<gene>
    <name evidence="7" type="ORF">CB5_LOCUS22012</name>
</gene>
<comment type="similarity">
    <text evidence="1">Belongs to the cytochrome P450 family.</text>
</comment>
<accession>A0A6V7Q746</accession>
<evidence type="ECO:0000256" key="3">
    <source>
        <dbReference type="ARBA" id="ARBA00022723"/>
    </source>
</evidence>
<feature type="chain" id="PRO_5028180916" evidence="6">
    <location>
        <begin position="27"/>
        <end position="159"/>
    </location>
</feature>
<dbReference type="Gene3D" id="1.10.630.10">
    <property type="entry name" value="Cytochrome P450"/>
    <property type="match status" value="1"/>
</dbReference>
<keyword evidence="3" id="KW-0479">Metal-binding</keyword>
<evidence type="ECO:0000256" key="2">
    <source>
        <dbReference type="ARBA" id="ARBA00022617"/>
    </source>
</evidence>
<dbReference type="GO" id="GO:0004497">
    <property type="term" value="F:monooxygenase activity"/>
    <property type="evidence" value="ECO:0007669"/>
    <property type="project" value="InterPro"/>
</dbReference>